<keyword evidence="3" id="KW-0336">GPI-anchor</keyword>
<keyword evidence="4" id="KW-0732">Signal</keyword>
<evidence type="ECO:0000256" key="2">
    <source>
        <dbReference type="ARBA" id="ARBA00022475"/>
    </source>
</evidence>
<evidence type="ECO:0000313" key="11">
    <source>
        <dbReference type="EMBL" id="MED6289420.1"/>
    </source>
</evidence>
<reference evidence="11 12" key="1">
    <citation type="submission" date="2021-06" db="EMBL/GenBank/DDBJ databases">
        <authorList>
            <person name="Palmer J.M."/>
        </authorList>
    </citation>
    <scope>NUCLEOTIDE SEQUENCE [LARGE SCALE GENOMIC DNA]</scope>
    <source>
        <strain evidence="11 12">CL_MEX2019</strain>
        <tissue evidence="11">Muscle</tissue>
    </source>
</reference>
<keyword evidence="7" id="KW-0325">Glycoprotein</keyword>
<feature type="domain" description="UPAR/Ly6" evidence="10">
    <location>
        <begin position="38"/>
        <end position="117"/>
    </location>
</feature>
<accession>A0ABU7ERG5</accession>
<comment type="similarity">
    <text evidence="9">Belongs to the SPACA4/bouncer family.</text>
</comment>
<dbReference type="InterPro" id="IPR045860">
    <property type="entry name" value="Snake_toxin-like_sf"/>
</dbReference>
<dbReference type="CDD" id="cd23597">
    <property type="entry name" value="TFP_LU_ECD_Bncr"/>
    <property type="match status" value="1"/>
</dbReference>
<dbReference type="InterPro" id="IPR046354">
    <property type="entry name" value="SPACA4/Bouncer"/>
</dbReference>
<evidence type="ECO:0000256" key="6">
    <source>
        <dbReference type="ARBA" id="ARBA00023157"/>
    </source>
</evidence>
<evidence type="ECO:0000256" key="7">
    <source>
        <dbReference type="ARBA" id="ARBA00023180"/>
    </source>
</evidence>
<dbReference type="EMBL" id="JAHUTJ010065683">
    <property type="protein sequence ID" value="MED6289420.1"/>
    <property type="molecule type" value="Genomic_DNA"/>
</dbReference>
<comment type="caution">
    <text evidence="11">The sequence shown here is derived from an EMBL/GenBank/DDBJ whole genome shotgun (WGS) entry which is preliminary data.</text>
</comment>
<evidence type="ECO:0000256" key="1">
    <source>
        <dbReference type="ARBA" id="ARBA00004609"/>
    </source>
</evidence>
<evidence type="ECO:0000313" key="12">
    <source>
        <dbReference type="Proteomes" id="UP001352852"/>
    </source>
</evidence>
<keyword evidence="5" id="KW-0472">Membrane</keyword>
<name>A0ABU7ERG5_9TELE</name>
<keyword evidence="6" id="KW-1015">Disulfide bond</keyword>
<protein>
    <recommendedName>
        <fullName evidence="10">UPAR/Ly6 domain-containing protein</fullName>
    </recommendedName>
</protein>
<keyword evidence="2" id="KW-1003">Cell membrane</keyword>
<dbReference type="PANTHER" id="PTHR47613">
    <property type="entry name" value="SPERM ACROSOME MEMBRANE-ASSOCIATED PROTEIN 4"/>
    <property type="match status" value="1"/>
</dbReference>
<evidence type="ECO:0000259" key="10">
    <source>
        <dbReference type="Pfam" id="PF00021"/>
    </source>
</evidence>
<gene>
    <name evidence="11" type="ORF">CHARACLAT_002586</name>
</gene>
<evidence type="ECO:0000256" key="3">
    <source>
        <dbReference type="ARBA" id="ARBA00022622"/>
    </source>
</evidence>
<keyword evidence="8" id="KW-0449">Lipoprotein</keyword>
<comment type="subcellular location">
    <subcellularLocation>
        <location evidence="1">Cell membrane</location>
        <topology evidence="1">Lipid-anchor</topology>
        <topology evidence="1">GPI-anchor</topology>
    </subcellularLocation>
</comment>
<dbReference type="Proteomes" id="UP001352852">
    <property type="component" value="Unassembled WGS sequence"/>
</dbReference>
<evidence type="ECO:0000256" key="4">
    <source>
        <dbReference type="ARBA" id="ARBA00022729"/>
    </source>
</evidence>
<dbReference type="InterPro" id="IPR016054">
    <property type="entry name" value="LY6_UPA_recep-like"/>
</dbReference>
<dbReference type="PANTHER" id="PTHR47613:SF1">
    <property type="entry name" value="SPERM ACROSOME MEMBRANE-ASSOCIATED PROTEIN 4"/>
    <property type="match status" value="1"/>
</dbReference>
<evidence type="ECO:0000256" key="8">
    <source>
        <dbReference type="ARBA" id="ARBA00023288"/>
    </source>
</evidence>
<sequence>MGSQRNNRVDIPLSSRSWHRTSTLLLSALLLLASTVGSLLCNFCPLQHKSQSCKNITSECLPHERCFSSWGRYGSVHVLSSQGCLDAELCDSHEMASYRGVKYNISRTCCSRDVCNIAPQTNTSLMDLLGMIKNNLDYTATTLIMEEPWDSSANNTAPSPAIK</sequence>
<dbReference type="SUPFAM" id="SSF57302">
    <property type="entry name" value="Snake toxin-like"/>
    <property type="match status" value="1"/>
</dbReference>
<organism evidence="11 12">
    <name type="scientific">Characodon lateralis</name>
    <dbReference type="NCBI Taxonomy" id="208331"/>
    <lineage>
        <taxon>Eukaryota</taxon>
        <taxon>Metazoa</taxon>
        <taxon>Chordata</taxon>
        <taxon>Craniata</taxon>
        <taxon>Vertebrata</taxon>
        <taxon>Euteleostomi</taxon>
        <taxon>Actinopterygii</taxon>
        <taxon>Neopterygii</taxon>
        <taxon>Teleostei</taxon>
        <taxon>Neoteleostei</taxon>
        <taxon>Acanthomorphata</taxon>
        <taxon>Ovalentaria</taxon>
        <taxon>Atherinomorphae</taxon>
        <taxon>Cyprinodontiformes</taxon>
        <taxon>Goodeidae</taxon>
        <taxon>Characodon</taxon>
    </lineage>
</organism>
<evidence type="ECO:0000256" key="9">
    <source>
        <dbReference type="ARBA" id="ARBA00029446"/>
    </source>
</evidence>
<dbReference type="Pfam" id="PF00021">
    <property type="entry name" value="UPAR_LY6"/>
    <property type="match status" value="1"/>
</dbReference>
<keyword evidence="12" id="KW-1185">Reference proteome</keyword>
<dbReference type="Gene3D" id="2.10.60.10">
    <property type="entry name" value="CD59"/>
    <property type="match status" value="1"/>
</dbReference>
<proteinExistence type="inferred from homology"/>
<evidence type="ECO:0000256" key="5">
    <source>
        <dbReference type="ARBA" id="ARBA00023136"/>
    </source>
</evidence>